<evidence type="ECO:0000256" key="1">
    <source>
        <dbReference type="ARBA" id="ARBA00004370"/>
    </source>
</evidence>
<keyword evidence="2 5" id="KW-0812">Transmembrane</keyword>
<evidence type="ECO:0000256" key="5">
    <source>
        <dbReference type="SAM" id="Phobius"/>
    </source>
</evidence>
<dbReference type="Proteomes" id="UP001498398">
    <property type="component" value="Unassembled WGS sequence"/>
</dbReference>
<comment type="subcellular location">
    <subcellularLocation>
        <location evidence="1">Membrane</location>
    </subcellularLocation>
</comment>
<evidence type="ECO:0000259" key="6">
    <source>
        <dbReference type="PROSITE" id="PS51469"/>
    </source>
</evidence>
<proteinExistence type="predicted"/>
<dbReference type="InterPro" id="IPR012919">
    <property type="entry name" value="SUN_dom"/>
</dbReference>
<protein>
    <recommendedName>
        <fullName evidence="6">SUN domain-containing protein</fullName>
    </recommendedName>
</protein>
<name>A0ABR1J563_9AGAR</name>
<dbReference type="Gene3D" id="2.60.120.260">
    <property type="entry name" value="Galactose-binding domain-like"/>
    <property type="match status" value="1"/>
</dbReference>
<accession>A0ABR1J563</accession>
<evidence type="ECO:0000313" key="7">
    <source>
        <dbReference type="EMBL" id="KAK7450540.1"/>
    </source>
</evidence>
<keyword evidence="8" id="KW-1185">Reference proteome</keyword>
<feature type="transmembrane region" description="Helical" evidence="5">
    <location>
        <begin position="66"/>
        <end position="84"/>
    </location>
</feature>
<dbReference type="EMBL" id="JBANRG010000033">
    <property type="protein sequence ID" value="KAK7450540.1"/>
    <property type="molecule type" value="Genomic_DNA"/>
</dbReference>
<evidence type="ECO:0000256" key="2">
    <source>
        <dbReference type="ARBA" id="ARBA00022692"/>
    </source>
</evidence>
<dbReference type="PANTHER" id="PTHR12911:SF8">
    <property type="entry name" value="KLAROID PROTEIN-RELATED"/>
    <property type="match status" value="1"/>
</dbReference>
<reference evidence="7 8" key="1">
    <citation type="submission" date="2024-01" db="EMBL/GenBank/DDBJ databases">
        <title>A draft genome for the cacao thread blight pathogen Marasmiellus scandens.</title>
        <authorList>
            <person name="Baruah I.K."/>
            <person name="Leung J."/>
            <person name="Bukari Y."/>
            <person name="Amoako-Attah I."/>
            <person name="Meinhardt L.W."/>
            <person name="Bailey B.A."/>
            <person name="Cohen S.P."/>
        </authorList>
    </citation>
    <scope>NUCLEOTIDE SEQUENCE [LARGE SCALE GENOMIC DNA]</scope>
    <source>
        <strain evidence="7 8">GH-19</strain>
    </source>
</reference>
<evidence type="ECO:0000256" key="4">
    <source>
        <dbReference type="ARBA" id="ARBA00023136"/>
    </source>
</evidence>
<dbReference type="InterPro" id="IPR045119">
    <property type="entry name" value="SUN1-5"/>
</dbReference>
<evidence type="ECO:0000256" key="3">
    <source>
        <dbReference type="ARBA" id="ARBA00022989"/>
    </source>
</evidence>
<feature type="domain" description="SUN" evidence="6">
    <location>
        <begin position="156"/>
        <end position="343"/>
    </location>
</feature>
<organism evidence="7 8">
    <name type="scientific">Marasmiellus scandens</name>
    <dbReference type="NCBI Taxonomy" id="2682957"/>
    <lineage>
        <taxon>Eukaryota</taxon>
        <taxon>Fungi</taxon>
        <taxon>Dikarya</taxon>
        <taxon>Basidiomycota</taxon>
        <taxon>Agaricomycotina</taxon>
        <taxon>Agaricomycetes</taxon>
        <taxon>Agaricomycetidae</taxon>
        <taxon>Agaricales</taxon>
        <taxon>Marasmiineae</taxon>
        <taxon>Omphalotaceae</taxon>
        <taxon>Marasmiellus</taxon>
    </lineage>
</organism>
<comment type="caution">
    <text evidence="7">The sequence shown here is derived from an EMBL/GenBank/DDBJ whole genome shotgun (WGS) entry which is preliminary data.</text>
</comment>
<gene>
    <name evidence="7" type="ORF">VKT23_012849</name>
</gene>
<sequence length="343" mass="39063">MASPLRLTPSQFVTDDSSPPEIKWYTSRNEPIPSEANLPKARGVKYTRDEPWRASNCSKARSYLQFLWQISAFTASTVVFLTVLVRITSWNRTKSFMPALCFFMQGFCILSRLFSPEWDFGFSCQKDYYHESWNVSLQKPLTIFDVGPDFAFDYNGGRIIPELTATREVPSTFTSRLLAWMRGYEVDGYVPPRVIIEDLVPGECWMLPDATGHVGIALSKPTFITHIAIHYPPPTLLGTLEFSRAPRRFAVWEEVVSTNVTYSETVFLTNRGWKAATNVPSNRRFGLLSEYSYDARVGGVQIFTVPSHLTSQNRNTTAVFIEILDNWGSNTTCLYRISIHSQE</sequence>
<dbReference type="Pfam" id="PF07738">
    <property type="entry name" value="Sad1_UNC"/>
    <property type="match status" value="1"/>
</dbReference>
<keyword evidence="4 5" id="KW-0472">Membrane</keyword>
<keyword evidence="3 5" id="KW-1133">Transmembrane helix</keyword>
<dbReference type="PROSITE" id="PS51469">
    <property type="entry name" value="SUN"/>
    <property type="match status" value="1"/>
</dbReference>
<evidence type="ECO:0000313" key="8">
    <source>
        <dbReference type="Proteomes" id="UP001498398"/>
    </source>
</evidence>
<dbReference type="PANTHER" id="PTHR12911">
    <property type="entry name" value="SAD1/UNC-84-LIKE PROTEIN-RELATED"/>
    <property type="match status" value="1"/>
</dbReference>